<name>A0A850T403_9BACT</name>
<dbReference type="AlphaFoldDB" id="A0A850T403"/>
<protein>
    <submittedName>
        <fullName evidence="1">DUF4258 domain-containing protein</fullName>
    </submittedName>
</protein>
<dbReference type="Pfam" id="PF14076">
    <property type="entry name" value="DUF4258"/>
    <property type="match status" value="1"/>
</dbReference>
<proteinExistence type="predicted"/>
<accession>A0A850T403</accession>
<keyword evidence="2" id="KW-1185">Reference proteome</keyword>
<gene>
    <name evidence="1" type="ORF">HXW94_16140</name>
</gene>
<dbReference type="RefSeq" id="WP_178367944.1">
    <property type="nucleotide sequence ID" value="NZ_JACADJ010000080.1"/>
</dbReference>
<reference evidence="1 2" key="1">
    <citation type="submission" date="2020-06" db="EMBL/GenBank/DDBJ databases">
        <title>High-quality draft genome of sulfate reducer Desulfobacter latus type strain AcrS2 isolated from marine sediment.</title>
        <authorList>
            <person name="Hoppe M."/>
            <person name="Larsen C.K."/>
            <person name="Marshall I.P.G."/>
            <person name="Schramm A."/>
            <person name="Marietou A.G."/>
        </authorList>
    </citation>
    <scope>NUCLEOTIDE SEQUENCE [LARGE SCALE GENOMIC DNA]</scope>
    <source>
        <strain evidence="1 2">AcRS2</strain>
    </source>
</reference>
<dbReference type="Proteomes" id="UP000553343">
    <property type="component" value="Unassembled WGS sequence"/>
</dbReference>
<sequence length="101" mass="11514">MNIDVIKSRVKADLYVYSLHAEIERKADSLTFEEIELALLSGEMLEDYPDTGRGESCLVLGFAHHTPIHIVCGWRGEQLCIITVYVPKPPKFITPWKRGEK</sequence>
<dbReference type="EMBL" id="JACADJ010000080">
    <property type="protein sequence ID" value="NWH06493.1"/>
    <property type="molecule type" value="Genomic_DNA"/>
</dbReference>
<comment type="caution">
    <text evidence="1">The sequence shown here is derived from an EMBL/GenBank/DDBJ whole genome shotgun (WGS) entry which is preliminary data.</text>
</comment>
<dbReference type="InterPro" id="IPR025354">
    <property type="entry name" value="DUF4258"/>
</dbReference>
<evidence type="ECO:0000313" key="2">
    <source>
        <dbReference type="Proteomes" id="UP000553343"/>
    </source>
</evidence>
<evidence type="ECO:0000313" key="1">
    <source>
        <dbReference type="EMBL" id="NWH06493.1"/>
    </source>
</evidence>
<organism evidence="1 2">
    <name type="scientific">Desulfobacter latus</name>
    <dbReference type="NCBI Taxonomy" id="2292"/>
    <lineage>
        <taxon>Bacteria</taxon>
        <taxon>Pseudomonadati</taxon>
        <taxon>Thermodesulfobacteriota</taxon>
        <taxon>Desulfobacteria</taxon>
        <taxon>Desulfobacterales</taxon>
        <taxon>Desulfobacteraceae</taxon>
        <taxon>Desulfobacter</taxon>
    </lineage>
</organism>